<reference evidence="2" key="1">
    <citation type="journal article" date="2019" name="Int. J. Syst. Evol. Microbiol.">
        <title>The Global Catalogue of Microorganisms (GCM) 10K type strain sequencing project: providing services to taxonomists for standard genome sequencing and annotation.</title>
        <authorList>
            <consortium name="The Broad Institute Genomics Platform"/>
            <consortium name="The Broad Institute Genome Sequencing Center for Infectious Disease"/>
            <person name="Wu L."/>
            <person name="Ma J."/>
        </authorList>
    </citation>
    <scope>NUCLEOTIDE SEQUENCE [LARGE SCALE GENOMIC DNA]</scope>
    <source>
        <strain evidence="2">KCTC 3950</strain>
    </source>
</reference>
<sequence>MNVIDDIVQARMDRLTPLINRFTELFAEKCGDWRYEERFPEEYREYVAIAQGFRRHPVKELAHFGYRLQSLMTEFNEMDRIGREKGTHVREARKQSALLLKTFEKIVKAFDKVIEKEGVEIEWPMI</sequence>
<evidence type="ECO:0000313" key="2">
    <source>
        <dbReference type="Proteomes" id="UP001597541"/>
    </source>
</evidence>
<evidence type="ECO:0008006" key="3">
    <source>
        <dbReference type="Google" id="ProtNLM"/>
    </source>
</evidence>
<gene>
    <name evidence="1" type="ORF">ACFSUF_25275</name>
</gene>
<proteinExistence type="predicted"/>
<name>A0ABW5PMK1_9BACL</name>
<evidence type="ECO:0000313" key="1">
    <source>
        <dbReference type="EMBL" id="MFD2615725.1"/>
    </source>
</evidence>
<organism evidence="1 2">
    <name type="scientific">Paenibacillus gansuensis</name>
    <dbReference type="NCBI Taxonomy" id="306542"/>
    <lineage>
        <taxon>Bacteria</taxon>
        <taxon>Bacillati</taxon>
        <taxon>Bacillota</taxon>
        <taxon>Bacilli</taxon>
        <taxon>Bacillales</taxon>
        <taxon>Paenibacillaceae</taxon>
        <taxon>Paenibacillus</taxon>
    </lineage>
</organism>
<comment type="caution">
    <text evidence="1">The sequence shown here is derived from an EMBL/GenBank/DDBJ whole genome shotgun (WGS) entry which is preliminary data.</text>
</comment>
<dbReference type="Proteomes" id="UP001597541">
    <property type="component" value="Unassembled WGS sequence"/>
</dbReference>
<keyword evidence="2" id="KW-1185">Reference proteome</keyword>
<dbReference type="EMBL" id="JBHUME010000022">
    <property type="protein sequence ID" value="MFD2615725.1"/>
    <property type="molecule type" value="Genomic_DNA"/>
</dbReference>
<protein>
    <recommendedName>
        <fullName evidence="3">Transposase</fullName>
    </recommendedName>
</protein>
<accession>A0ABW5PMK1</accession>
<dbReference type="RefSeq" id="WP_377607883.1">
    <property type="nucleotide sequence ID" value="NZ_JBHUME010000022.1"/>
</dbReference>